<proteinExistence type="predicted"/>
<dbReference type="AlphaFoldDB" id="A0A7X5LL79"/>
<dbReference type="EMBL" id="JAAAWN010000010">
    <property type="protein sequence ID" value="NDV91407.1"/>
    <property type="molecule type" value="Genomic_DNA"/>
</dbReference>
<keyword evidence="2" id="KW-1185">Reference proteome</keyword>
<name>A0A7X5LL79_9ALTE</name>
<reference evidence="1 2" key="1">
    <citation type="submission" date="2020-01" db="EMBL/GenBank/DDBJ databases">
        <authorList>
            <person name="Chen J."/>
            <person name="Zhu S."/>
            <person name="Yang J."/>
        </authorList>
    </citation>
    <scope>NUCLEOTIDE SEQUENCE [LARGE SCALE GENOMIC DNA]</scope>
    <source>
        <strain evidence="1 2">345S023</strain>
    </source>
</reference>
<dbReference type="RefSeq" id="WP_163085074.1">
    <property type="nucleotide sequence ID" value="NZ_JAAAWN010000010.1"/>
</dbReference>
<evidence type="ECO:0008006" key="3">
    <source>
        <dbReference type="Google" id="ProtNLM"/>
    </source>
</evidence>
<organism evidence="1 2">
    <name type="scientific">Alteromonas profundi</name>
    <dbReference type="NCBI Taxonomy" id="2696062"/>
    <lineage>
        <taxon>Bacteria</taxon>
        <taxon>Pseudomonadati</taxon>
        <taxon>Pseudomonadota</taxon>
        <taxon>Gammaproteobacteria</taxon>
        <taxon>Alteromonadales</taxon>
        <taxon>Alteromonadaceae</taxon>
        <taxon>Alteromonas/Salinimonas group</taxon>
        <taxon>Alteromonas</taxon>
    </lineage>
</organism>
<gene>
    <name evidence="1" type="ORF">GTH32_09465</name>
</gene>
<protein>
    <recommendedName>
        <fullName evidence="3">Glycosyltransferase family 1 protein</fullName>
    </recommendedName>
</protein>
<accession>A0A7X5LL79</accession>
<dbReference type="Proteomes" id="UP000470213">
    <property type="component" value="Unassembled WGS sequence"/>
</dbReference>
<evidence type="ECO:0000313" key="2">
    <source>
        <dbReference type="Proteomes" id="UP000470213"/>
    </source>
</evidence>
<sequence length="364" mass="42601">MRTVAFGPMVHLPSTDWVGRDVAQFLRYSYDDIDVKLFDNFEAIPDVEVIFIIKLMPPLNWLLNAQKRGIKVLYFPIDYFHHPALFAKERVKLAQFDCILLHNERLRIHLPNDVKNVACVDHYLKYRLPEAVSFQDEGFILWIGHIEYLPPLFKALSKHELPHPLKVLTDLENLPAKVDFLRKKLQEAGIGYSLQESEHEVVLNGVELEQWSANKQEEYMLSCKAAFDTKNDGFAHNLKPPTKAQKYVFNGIPFAISEHSYGYEYFLNKGLKLATLENHERWLSKEYFDEIKAFKNEYAHTQTLEFVSNQYLCAAESTLNKSSRQQLNHYSRLYLLVKECLNNAFYIVHRVSEKIKNRVMGREQ</sequence>
<evidence type="ECO:0000313" key="1">
    <source>
        <dbReference type="EMBL" id="NDV91407.1"/>
    </source>
</evidence>
<comment type="caution">
    <text evidence="1">The sequence shown here is derived from an EMBL/GenBank/DDBJ whole genome shotgun (WGS) entry which is preliminary data.</text>
</comment>